<evidence type="ECO:0000313" key="2">
    <source>
        <dbReference type="Proteomes" id="UP001419084"/>
    </source>
</evidence>
<evidence type="ECO:0000313" key="1">
    <source>
        <dbReference type="EMBL" id="GLB30066.1"/>
    </source>
</evidence>
<name>A0ABQ5M584_9FIRM</name>
<gene>
    <name evidence="1" type="ORF">LAD12857_19890</name>
</gene>
<accession>A0ABQ5M584</accession>
<keyword evidence="2" id="KW-1185">Reference proteome</keyword>
<proteinExistence type="predicted"/>
<sequence>MDCASIGDIAYGSKTTNNDSILYSEKYGGKEECNSIFGVERIIKKLDELLHSNKYRVII</sequence>
<reference evidence="1 2" key="1">
    <citation type="journal article" date="2024" name="Int. J. Syst. Evol. Microbiol.">
        <title>Lacrimispora brassicae sp. nov. isolated from fermented cabbage, and proposal of Clostridium indicum Gundawar et al. 2019 and Clostridium methoxybenzovorans Mechichi et al. 1999 as heterotypic synonyms of Lacrimispora amygdalina (Parshina et al. 2003) Haas and Blanchard 2020 and Lacrimispora indolis (McClung and McCoy 1957) Haas and Blanchard 2020, respectively.</title>
        <authorList>
            <person name="Kobayashi H."/>
            <person name="Tanizawa Y."/>
            <person name="Sakamoto M."/>
            <person name="Ohkuma M."/>
            <person name="Tohno M."/>
        </authorList>
    </citation>
    <scope>NUCLEOTIDE SEQUENCE [LARGE SCALE GENOMIC DNA]</scope>
    <source>
        <strain evidence="1 2">DSM 12857</strain>
    </source>
</reference>
<organism evidence="1 2">
    <name type="scientific">Lacrimispora amygdalina</name>
    <dbReference type="NCBI Taxonomy" id="253257"/>
    <lineage>
        <taxon>Bacteria</taxon>
        <taxon>Bacillati</taxon>
        <taxon>Bacillota</taxon>
        <taxon>Clostridia</taxon>
        <taxon>Lachnospirales</taxon>
        <taxon>Lachnospiraceae</taxon>
        <taxon>Lacrimispora</taxon>
    </lineage>
</organism>
<protein>
    <submittedName>
        <fullName evidence="1">Uncharacterized protein</fullName>
    </submittedName>
</protein>
<dbReference type="Proteomes" id="UP001419084">
    <property type="component" value="Unassembled WGS sequence"/>
</dbReference>
<comment type="caution">
    <text evidence="1">The sequence shown here is derived from an EMBL/GenBank/DDBJ whole genome shotgun (WGS) entry which is preliminary data.</text>
</comment>
<dbReference type="EMBL" id="BRPJ01000033">
    <property type="protein sequence ID" value="GLB30066.1"/>
    <property type="molecule type" value="Genomic_DNA"/>
</dbReference>